<feature type="non-terminal residue" evidence="1">
    <location>
        <position position="132"/>
    </location>
</feature>
<proteinExistence type="predicted"/>
<dbReference type="AlphaFoldDB" id="A0A1A8ASX3"/>
<dbReference type="EMBL" id="HADY01019086">
    <property type="protein sequence ID" value="SBP57571.1"/>
    <property type="molecule type" value="Transcribed_RNA"/>
</dbReference>
<reference evidence="1" key="1">
    <citation type="submission" date="2016-05" db="EMBL/GenBank/DDBJ databases">
        <authorList>
            <person name="Lavstsen T."/>
            <person name="Jespersen J.S."/>
        </authorList>
    </citation>
    <scope>NUCLEOTIDE SEQUENCE</scope>
    <source>
        <tissue evidence="1">Brain</tissue>
    </source>
</reference>
<sequence length="132" mass="14740">VASDLMLINLRLRERKSKPPTFLRLLSEIRTEEEYEASRRKLNTSVQHVQTKPSGTGNAEIQSLKAEVKELKAKLATCMTKAPDVIDKDVSSVQSSEHSDTKELAALKKQVKRLLQKVAQRDTAPDSSLKLA</sequence>
<dbReference type="Gene3D" id="1.20.5.1700">
    <property type="match status" value="1"/>
</dbReference>
<accession>A0A1A8ASX3</accession>
<gene>
    <name evidence="1" type="primary">Nfu_g_1_024079</name>
</gene>
<protein>
    <submittedName>
        <fullName evidence="1">Uncharacterized protein</fullName>
    </submittedName>
</protein>
<feature type="non-terminal residue" evidence="1">
    <location>
        <position position="1"/>
    </location>
</feature>
<name>A0A1A8ASX3_NOTFU</name>
<organism evidence="1">
    <name type="scientific">Nothobranchius furzeri</name>
    <name type="common">Turquoise killifish</name>
    <dbReference type="NCBI Taxonomy" id="105023"/>
    <lineage>
        <taxon>Eukaryota</taxon>
        <taxon>Metazoa</taxon>
        <taxon>Chordata</taxon>
        <taxon>Craniata</taxon>
        <taxon>Vertebrata</taxon>
        <taxon>Euteleostomi</taxon>
        <taxon>Actinopterygii</taxon>
        <taxon>Neopterygii</taxon>
        <taxon>Teleostei</taxon>
        <taxon>Neoteleostei</taxon>
        <taxon>Acanthomorphata</taxon>
        <taxon>Ovalentaria</taxon>
        <taxon>Atherinomorphae</taxon>
        <taxon>Cyprinodontiformes</taxon>
        <taxon>Nothobranchiidae</taxon>
        <taxon>Nothobranchius</taxon>
    </lineage>
</organism>
<evidence type="ECO:0000313" key="1">
    <source>
        <dbReference type="EMBL" id="SBP57571.1"/>
    </source>
</evidence>
<reference evidence="1" key="2">
    <citation type="submission" date="2016-06" db="EMBL/GenBank/DDBJ databases">
        <title>The genome of a short-lived fish provides insights into sex chromosome evolution and the genetic control of aging.</title>
        <authorList>
            <person name="Reichwald K."/>
            <person name="Felder M."/>
            <person name="Petzold A."/>
            <person name="Koch P."/>
            <person name="Groth M."/>
            <person name="Platzer M."/>
        </authorList>
    </citation>
    <scope>NUCLEOTIDE SEQUENCE</scope>
    <source>
        <tissue evidence="1">Brain</tissue>
    </source>
</reference>